<keyword evidence="1" id="KW-0472">Membrane</keyword>
<feature type="transmembrane region" description="Helical" evidence="1">
    <location>
        <begin position="57"/>
        <end position="74"/>
    </location>
</feature>
<dbReference type="Xenbase" id="XB-GENE-22062451">
    <property type="gene designation" value="XB22062450"/>
</dbReference>
<sequence>MFHPMEGTCPPENSGSMELLTNKSMMSDKLLSLASPKPPAALVCRQVRVNIPSVGPIWYISICWLLHIYLEYTCIREMNTSKDITFMSAIQVLLAFSLVAMLLFTLSAVLSTPHTPDTEHKYQKKSSWRHLISALKSQSYTLQALAALLLTNSYLLLQLSEWLAKPMSTSGNNGTADVEEFGSNASYSKNSNWITLPTVLPGDNFTYLLYCIPVLVPLTVHSVQQSDVVWKTEKLWGFLYSVVLLLIGIKYLSSSFTFYIVSILVIPSPQMHLFKGFPVWIPVVYVTSILMLFLYSILLKIYVEVSCRVPSSGFPATNLTMRKKIRSYPSPLGIIFTTFLIVACEILPMLKIYFLLSKKTEHFILFLFSFNTAFYLVCVSVSVMAMVRKCLSNKVKRKPRKVGSGVCLANSFVYQSSPNAAKMKYSYANSLEKISR</sequence>
<reference evidence="3" key="1">
    <citation type="submission" date="2025-08" db="UniProtKB">
        <authorList>
            <consortium name="RefSeq"/>
        </authorList>
    </citation>
    <scope>IDENTIFICATION</scope>
    <source>
        <strain evidence="3">Nigerian</strain>
        <tissue evidence="3">Liver and blood</tissue>
    </source>
</reference>
<keyword evidence="1" id="KW-1133">Transmembrane helix</keyword>
<feature type="transmembrane region" description="Helical" evidence="1">
    <location>
        <begin position="332"/>
        <end position="356"/>
    </location>
</feature>
<dbReference type="AGR" id="Xenbase:XB-GENE-22062451"/>
<evidence type="ECO:0000256" key="1">
    <source>
        <dbReference type="SAM" id="Phobius"/>
    </source>
</evidence>
<proteinExistence type="predicted"/>
<dbReference type="Proteomes" id="UP000008143">
    <property type="component" value="Chromosome 3"/>
</dbReference>
<gene>
    <name evidence="4" type="primary">XB22062450</name>
    <name evidence="3" type="synonym">LOC100490316</name>
</gene>
<keyword evidence="1" id="KW-0812">Transmembrane</keyword>
<dbReference type="KEGG" id="xtr:100490316"/>
<dbReference type="RefSeq" id="XP_002936897.3">
    <property type="nucleotide sequence ID" value="XM_002936851.5"/>
</dbReference>
<dbReference type="OrthoDB" id="9893943at2759"/>
<evidence type="ECO:0000313" key="2">
    <source>
        <dbReference type="Proteomes" id="UP000008143"/>
    </source>
</evidence>
<dbReference type="AlphaFoldDB" id="A0A8J0QPR7"/>
<organism evidence="2 3">
    <name type="scientific">Xenopus tropicalis</name>
    <name type="common">Western clawed frog</name>
    <name type="synonym">Silurana tropicalis</name>
    <dbReference type="NCBI Taxonomy" id="8364"/>
    <lineage>
        <taxon>Eukaryota</taxon>
        <taxon>Metazoa</taxon>
        <taxon>Chordata</taxon>
        <taxon>Craniata</taxon>
        <taxon>Vertebrata</taxon>
        <taxon>Euteleostomi</taxon>
        <taxon>Amphibia</taxon>
        <taxon>Batrachia</taxon>
        <taxon>Anura</taxon>
        <taxon>Pipoidea</taxon>
        <taxon>Pipidae</taxon>
        <taxon>Xenopodinae</taxon>
        <taxon>Xenopus</taxon>
        <taxon>Silurana</taxon>
    </lineage>
</organism>
<feature type="transmembrane region" description="Helical" evidence="1">
    <location>
        <begin position="277"/>
        <end position="298"/>
    </location>
</feature>
<protein>
    <submittedName>
        <fullName evidence="3">Uncharacterized protein LOC100490316</fullName>
    </submittedName>
</protein>
<feature type="transmembrane region" description="Helical" evidence="1">
    <location>
        <begin position="86"/>
        <end position="110"/>
    </location>
</feature>
<name>A0A8J0QPR7_XENTR</name>
<feature type="transmembrane region" description="Helical" evidence="1">
    <location>
        <begin position="238"/>
        <end position="265"/>
    </location>
</feature>
<evidence type="ECO:0000313" key="3">
    <source>
        <dbReference type="RefSeq" id="XP_002936897.3"/>
    </source>
</evidence>
<evidence type="ECO:0000313" key="4">
    <source>
        <dbReference type="Xenbase" id="XB-GENE-22062451"/>
    </source>
</evidence>
<keyword evidence="2" id="KW-1185">Reference proteome</keyword>
<feature type="transmembrane region" description="Helical" evidence="1">
    <location>
        <begin position="362"/>
        <end position="387"/>
    </location>
</feature>
<accession>A0A8J0QPR7</accession>
<dbReference type="OMA" id="KSMMSDK"/>